<gene>
    <name evidence="2" type="ORF">GCM10007301_14380</name>
</gene>
<dbReference type="EMBL" id="BMCT01000001">
    <property type="protein sequence ID" value="GGF55852.1"/>
    <property type="molecule type" value="Genomic_DNA"/>
</dbReference>
<evidence type="ECO:0008006" key="4">
    <source>
        <dbReference type="Google" id="ProtNLM"/>
    </source>
</evidence>
<comment type="caution">
    <text evidence="2">The sequence shown here is derived from an EMBL/GenBank/DDBJ whole genome shotgun (WGS) entry which is preliminary data.</text>
</comment>
<dbReference type="InterPro" id="IPR021955">
    <property type="entry name" value="DUF3572"/>
</dbReference>
<keyword evidence="3" id="KW-1185">Reference proteome</keyword>
<sequence length="104" mass="11073">MPIKERPAERARADDIALQALTFLAGDAERIAGFLEATGLDPSGLRDAVKRADFGAGVLAYLLSDEPLLLVFCAHASVEPATVSRAHDLLSPPVDPDSVVRRAH</sequence>
<proteinExistence type="predicted"/>
<dbReference type="AlphaFoldDB" id="A0A917F7K4"/>
<evidence type="ECO:0000313" key="3">
    <source>
        <dbReference type="Proteomes" id="UP000606044"/>
    </source>
</evidence>
<name>A0A917F7K4_9HYPH</name>
<feature type="region of interest" description="Disordered" evidence="1">
    <location>
        <begin position="85"/>
        <end position="104"/>
    </location>
</feature>
<organism evidence="2 3">
    <name type="scientific">Azorhizobium oxalatiphilum</name>
    <dbReference type="NCBI Taxonomy" id="980631"/>
    <lineage>
        <taxon>Bacteria</taxon>
        <taxon>Pseudomonadati</taxon>
        <taxon>Pseudomonadota</taxon>
        <taxon>Alphaproteobacteria</taxon>
        <taxon>Hyphomicrobiales</taxon>
        <taxon>Xanthobacteraceae</taxon>
        <taxon>Azorhizobium</taxon>
    </lineage>
</organism>
<evidence type="ECO:0000256" key="1">
    <source>
        <dbReference type="SAM" id="MobiDB-lite"/>
    </source>
</evidence>
<accession>A0A917F7K4</accession>
<reference evidence="2" key="1">
    <citation type="journal article" date="2014" name="Int. J. Syst. Evol. Microbiol.">
        <title>Complete genome sequence of Corynebacterium casei LMG S-19264T (=DSM 44701T), isolated from a smear-ripened cheese.</title>
        <authorList>
            <consortium name="US DOE Joint Genome Institute (JGI-PGF)"/>
            <person name="Walter F."/>
            <person name="Albersmeier A."/>
            <person name="Kalinowski J."/>
            <person name="Ruckert C."/>
        </authorList>
    </citation>
    <scope>NUCLEOTIDE SEQUENCE</scope>
    <source>
        <strain evidence="2">CCM 7897</strain>
    </source>
</reference>
<protein>
    <recommendedName>
        <fullName evidence="4">DUF3572 family protein</fullName>
    </recommendedName>
</protein>
<reference evidence="2" key="2">
    <citation type="submission" date="2020-09" db="EMBL/GenBank/DDBJ databases">
        <authorList>
            <person name="Sun Q."/>
            <person name="Sedlacek I."/>
        </authorList>
    </citation>
    <scope>NUCLEOTIDE SEQUENCE</scope>
    <source>
        <strain evidence="2">CCM 7897</strain>
    </source>
</reference>
<dbReference type="Proteomes" id="UP000606044">
    <property type="component" value="Unassembled WGS sequence"/>
</dbReference>
<evidence type="ECO:0000313" key="2">
    <source>
        <dbReference type="EMBL" id="GGF55852.1"/>
    </source>
</evidence>
<dbReference type="Pfam" id="PF12096">
    <property type="entry name" value="DUF3572"/>
    <property type="match status" value="1"/>
</dbReference>
<dbReference type="RefSeq" id="WP_188576676.1">
    <property type="nucleotide sequence ID" value="NZ_BMCT01000001.1"/>
</dbReference>